<dbReference type="Pfam" id="PF00089">
    <property type="entry name" value="Trypsin"/>
    <property type="match status" value="2"/>
</dbReference>
<comment type="caution">
    <text evidence="7">Lacks conserved residue(s) required for the propagation of feature annotation.</text>
</comment>
<dbReference type="PROSITE" id="PS00135">
    <property type="entry name" value="TRYPSIN_SER"/>
    <property type="match status" value="2"/>
</dbReference>
<dbReference type="FunFam" id="2.60.120.290:FF:000005">
    <property type="entry name" value="Procollagen C-endopeptidase enhancer 1"/>
    <property type="match status" value="2"/>
</dbReference>
<dbReference type="InterPro" id="IPR009003">
    <property type="entry name" value="Peptidase_S1_PA"/>
</dbReference>
<evidence type="ECO:0000256" key="6">
    <source>
        <dbReference type="ARBA" id="ARBA00023157"/>
    </source>
</evidence>
<feature type="domain" description="Peptidase S1" evidence="14">
    <location>
        <begin position="600"/>
        <end position="853"/>
    </location>
</feature>
<feature type="compositionally biased region" description="Polar residues" evidence="10">
    <location>
        <begin position="1889"/>
        <end position="1907"/>
    </location>
</feature>
<dbReference type="InterPro" id="IPR043504">
    <property type="entry name" value="Peptidase_S1_PA_chymotrypsin"/>
</dbReference>
<feature type="domain" description="CUB" evidence="12">
    <location>
        <begin position="177"/>
        <end position="288"/>
    </location>
</feature>
<dbReference type="Gene3D" id="2.60.120.290">
    <property type="entry name" value="Spermadhesin, CUB domain"/>
    <property type="match status" value="6"/>
</dbReference>
<dbReference type="Pfam" id="PF00620">
    <property type="entry name" value="RhoGAP"/>
    <property type="match status" value="1"/>
</dbReference>
<reference evidence="15 16" key="1">
    <citation type="submission" date="2019-08" db="EMBL/GenBank/DDBJ databases">
        <title>A chromosome-level genome assembly, high-density linkage maps, and genome scans reveal the genomic architecture of hybrid incompatibilities underlying speciation via character displacement in darters (Percidae: Etheostominae).</title>
        <authorList>
            <person name="Moran R.L."/>
            <person name="Catchen J.M."/>
            <person name="Fuller R.C."/>
        </authorList>
    </citation>
    <scope>NUCLEOTIDE SEQUENCE [LARGE SCALE GENOMIC DNA]</scope>
    <source>
        <strain evidence="15">EspeVRDwgs_2016</strain>
        <tissue evidence="15">Muscle</tissue>
    </source>
</reference>
<dbReference type="Gene3D" id="2.40.10.10">
    <property type="entry name" value="Trypsin-like serine proteases"/>
    <property type="match status" value="2"/>
</dbReference>
<dbReference type="PROSITE" id="PS50240">
    <property type="entry name" value="TRYPSIN_DOM"/>
    <property type="match status" value="2"/>
</dbReference>
<evidence type="ECO:0000256" key="5">
    <source>
        <dbReference type="ARBA" id="ARBA00022825"/>
    </source>
</evidence>
<protein>
    <submittedName>
        <fullName evidence="15">Uncharacterized protein</fullName>
    </submittedName>
</protein>
<keyword evidence="11" id="KW-1133">Transmembrane helix</keyword>
<dbReference type="PRINTS" id="PR00722">
    <property type="entry name" value="CHYMOTRYPSIN"/>
</dbReference>
<feature type="region of interest" description="Disordered" evidence="10">
    <location>
        <begin position="1828"/>
        <end position="1927"/>
    </location>
</feature>
<dbReference type="PANTHER" id="PTHR15904:SF18">
    <property type="entry name" value="PROTEIN FAM13A"/>
    <property type="match status" value="1"/>
</dbReference>
<evidence type="ECO:0000256" key="4">
    <source>
        <dbReference type="ARBA" id="ARBA00022801"/>
    </source>
</evidence>
<dbReference type="SUPFAM" id="SSF50494">
    <property type="entry name" value="Trypsin-like serine proteases"/>
    <property type="match status" value="2"/>
</dbReference>
<feature type="domain" description="CUB" evidence="12">
    <location>
        <begin position="56"/>
        <end position="166"/>
    </location>
</feature>
<dbReference type="SMART" id="SM00042">
    <property type="entry name" value="CUB"/>
    <property type="match status" value="6"/>
</dbReference>
<feature type="region of interest" description="Disordered" evidence="10">
    <location>
        <begin position="285"/>
        <end position="325"/>
    </location>
</feature>
<comment type="caution">
    <text evidence="15">The sequence shown here is derived from an EMBL/GenBank/DDBJ whole genome shotgun (WGS) entry which is preliminary data.</text>
</comment>
<dbReference type="SUPFAM" id="SSF49854">
    <property type="entry name" value="Spermadhesin, CUB domain"/>
    <property type="match status" value="6"/>
</dbReference>
<feature type="compositionally biased region" description="Basic residues" evidence="10">
    <location>
        <begin position="1700"/>
        <end position="1709"/>
    </location>
</feature>
<feature type="compositionally biased region" description="Low complexity" evidence="10">
    <location>
        <begin position="286"/>
        <end position="312"/>
    </location>
</feature>
<proteinExistence type="inferred from homology"/>
<feature type="compositionally biased region" description="Polar residues" evidence="10">
    <location>
        <begin position="1917"/>
        <end position="1927"/>
    </location>
</feature>
<dbReference type="GO" id="GO:0004252">
    <property type="term" value="F:serine-type endopeptidase activity"/>
    <property type="evidence" value="ECO:0007669"/>
    <property type="project" value="InterPro"/>
</dbReference>
<evidence type="ECO:0000256" key="7">
    <source>
        <dbReference type="PROSITE-ProRule" id="PRU00059"/>
    </source>
</evidence>
<dbReference type="GO" id="GO:0009566">
    <property type="term" value="P:fertilization"/>
    <property type="evidence" value="ECO:0007669"/>
    <property type="project" value="UniProtKB-ARBA"/>
</dbReference>
<evidence type="ECO:0000259" key="13">
    <source>
        <dbReference type="PROSITE" id="PS50238"/>
    </source>
</evidence>
<keyword evidence="4 8" id="KW-0378">Hydrolase</keyword>
<feature type="compositionally biased region" description="Polar residues" evidence="10">
    <location>
        <begin position="1682"/>
        <end position="1699"/>
    </location>
</feature>
<dbReference type="CDD" id="cd00190">
    <property type="entry name" value="Tryp_SPc"/>
    <property type="match status" value="2"/>
</dbReference>
<keyword evidence="11" id="KW-0812">Transmembrane</keyword>
<name>A0A5J5DN79_9PERO</name>
<dbReference type="CDD" id="cd00041">
    <property type="entry name" value="CUB"/>
    <property type="match status" value="6"/>
</dbReference>
<keyword evidence="3" id="KW-0677">Repeat</keyword>
<feature type="domain" description="CUB" evidence="12">
    <location>
        <begin position="981"/>
        <end position="1093"/>
    </location>
</feature>
<dbReference type="InterPro" id="IPR018114">
    <property type="entry name" value="TRYPSIN_HIS"/>
</dbReference>
<dbReference type="EMBL" id="VOFY01000002">
    <property type="protein sequence ID" value="KAA8594692.1"/>
    <property type="molecule type" value="Genomic_DNA"/>
</dbReference>
<evidence type="ECO:0000259" key="12">
    <source>
        <dbReference type="PROSITE" id="PS01180"/>
    </source>
</evidence>
<dbReference type="SUPFAM" id="SSF48350">
    <property type="entry name" value="GTPase activation domain, GAP"/>
    <property type="match status" value="1"/>
</dbReference>
<dbReference type="Proteomes" id="UP000327493">
    <property type="component" value="Chromosome 2"/>
</dbReference>
<dbReference type="PROSITE" id="PS00134">
    <property type="entry name" value="TRYPSIN_HIS"/>
    <property type="match status" value="2"/>
</dbReference>
<dbReference type="Pfam" id="PF00431">
    <property type="entry name" value="CUB"/>
    <property type="match status" value="6"/>
</dbReference>
<evidence type="ECO:0000256" key="9">
    <source>
        <dbReference type="SAM" id="Coils"/>
    </source>
</evidence>
<dbReference type="Gene3D" id="1.10.555.10">
    <property type="entry name" value="Rho GTPase activation protein"/>
    <property type="match status" value="1"/>
</dbReference>
<evidence type="ECO:0000256" key="8">
    <source>
        <dbReference type="RuleBase" id="RU363034"/>
    </source>
</evidence>
<feature type="region of interest" description="Disordered" evidence="10">
    <location>
        <begin position="1655"/>
        <end position="1729"/>
    </location>
</feature>
<evidence type="ECO:0000256" key="11">
    <source>
        <dbReference type="SAM" id="Phobius"/>
    </source>
</evidence>
<dbReference type="InterPro" id="IPR001254">
    <property type="entry name" value="Trypsin_dom"/>
</dbReference>
<keyword evidence="16" id="KW-1185">Reference proteome</keyword>
<feature type="domain" description="CUB" evidence="12">
    <location>
        <begin position="443"/>
        <end position="561"/>
    </location>
</feature>
<comment type="similarity">
    <text evidence="1">Belongs to the FAM13 family.</text>
</comment>
<dbReference type="GO" id="GO:0007165">
    <property type="term" value="P:signal transduction"/>
    <property type="evidence" value="ECO:0007669"/>
    <property type="project" value="InterPro"/>
</dbReference>
<dbReference type="InterPro" id="IPR035914">
    <property type="entry name" value="Sperma_CUB_dom_sf"/>
</dbReference>
<feature type="region of interest" description="Disordered" evidence="10">
    <location>
        <begin position="2232"/>
        <end position="2272"/>
    </location>
</feature>
<dbReference type="PROSITE" id="PS50238">
    <property type="entry name" value="RHOGAP"/>
    <property type="match status" value="1"/>
</dbReference>
<dbReference type="Pfam" id="PF26116">
    <property type="entry name" value="FAM13A"/>
    <property type="match status" value="1"/>
</dbReference>
<accession>A0A5J5DN79</accession>
<keyword evidence="9" id="KW-0175">Coiled coil</keyword>
<gene>
    <name evidence="15" type="ORF">FQN60_011827</name>
</gene>
<dbReference type="FunFam" id="2.40.10.10:FF:000003">
    <property type="entry name" value="Transmembrane serine protease 3"/>
    <property type="match status" value="1"/>
</dbReference>
<feature type="domain" description="CUB" evidence="12">
    <location>
        <begin position="319"/>
        <end position="432"/>
    </location>
</feature>
<dbReference type="SMART" id="SM00324">
    <property type="entry name" value="RhoGAP"/>
    <property type="match status" value="1"/>
</dbReference>
<feature type="domain" description="CUB" evidence="12">
    <location>
        <begin position="864"/>
        <end position="974"/>
    </location>
</feature>
<dbReference type="InterPro" id="IPR059029">
    <property type="entry name" value="FAM13A_dom"/>
</dbReference>
<dbReference type="PANTHER" id="PTHR15904">
    <property type="entry name" value="FAM13"/>
    <property type="match status" value="1"/>
</dbReference>
<dbReference type="InterPro" id="IPR000198">
    <property type="entry name" value="RhoGAP_dom"/>
</dbReference>
<dbReference type="InterPro" id="IPR033116">
    <property type="entry name" value="TRYPSIN_SER"/>
</dbReference>
<feature type="region of interest" description="Disordered" evidence="10">
    <location>
        <begin position="1940"/>
        <end position="1983"/>
    </location>
</feature>
<evidence type="ECO:0000259" key="14">
    <source>
        <dbReference type="PROSITE" id="PS50240"/>
    </source>
</evidence>
<dbReference type="FunFam" id="2.40.10.10:FF:000165">
    <property type="entry name" value="Trypsin-like serine protease"/>
    <property type="match status" value="1"/>
</dbReference>
<dbReference type="InterPro" id="IPR008936">
    <property type="entry name" value="Rho_GTPase_activation_prot"/>
</dbReference>
<dbReference type="InterPro" id="IPR039102">
    <property type="entry name" value="FAM13"/>
</dbReference>
<keyword evidence="2 8" id="KW-0645">Protease</keyword>
<feature type="domain" description="Rho-GAP" evidence="13">
    <location>
        <begin position="1443"/>
        <end position="1631"/>
    </location>
</feature>
<dbReference type="SMART" id="SM00020">
    <property type="entry name" value="Tryp_SPc"/>
    <property type="match status" value="2"/>
</dbReference>
<dbReference type="GO" id="GO:0006508">
    <property type="term" value="P:proteolysis"/>
    <property type="evidence" value="ECO:0007669"/>
    <property type="project" value="UniProtKB-KW"/>
</dbReference>
<feature type="coiled-coil region" evidence="9">
    <location>
        <begin position="2441"/>
        <end position="2475"/>
    </location>
</feature>
<evidence type="ECO:0000256" key="3">
    <source>
        <dbReference type="ARBA" id="ARBA00022737"/>
    </source>
</evidence>
<evidence type="ECO:0000256" key="1">
    <source>
        <dbReference type="ARBA" id="ARBA00007549"/>
    </source>
</evidence>
<dbReference type="InterPro" id="IPR000859">
    <property type="entry name" value="CUB_dom"/>
</dbReference>
<dbReference type="InterPro" id="IPR001314">
    <property type="entry name" value="Peptidase_S1A"/>
</dbReference>
<feature type="region of interest" description="Disordered" evidence="10">
    <location>
        <begin position="2134"/>
        <end position="2163"/>
    </location>
</feature>
<evidence type="ECO:0000256" key="10">
    <source>
        <dbReference type="SAM" id="MobiDB-lite"/>
    </source>
</evidence>
<sequence>MDMEKGRSRSRGMSTLEKFLIFLFVAMTGVCIGLVVIYFTEKADSSTHAEGQDSGCGGPLELSGDSGTFTSFNYPSSYDNGKSCTWHITVKPEKVVQLWFEEFALEENQLCTSDFITLRDSLGIIGKYCGYTKPKPLVSLTNRLTVHFDTNDRKTDQGFKAHYKAVAPELSPEIAGAGGFLQGDQGELMTPSFPEQNYMNGALYQWRITVPEGERVRLTFTSFDLVPEVCGDFVQVYDGHTAGSSSFSKFCGGKVPKPVESSRNTMVVRFKSDNSLTSKGFRATYTKSSLPPVTPSTTTSTPQTTPRPTTQTSPPPTSSGGGVPIILNGRKGVIQSLGFPNPYPAHLQISWKISVPKGFLVKLQITDMAITGETGQCKEDKLVISDTYRTLGTHCGYILPPVVVSASDTIFVTFQSDSRLTDRGFSARWEAVYPEDIAEIQGCGMSSTEETGVIKSQNWPMNYKANSECMWNIALPLGKKITLYFTHFDLEAKDIFTSKCYDNIKVYEINSLTNALLQTHGPFCGTNLPPTIQTRGSRLVLNFHTDLFTESKGFRAYWTTNPSLPGPTEPPVQPKPWDSIPIDWPSTCGKPAIPPVVSRIVNGEAATPHSWPWQVSMQVWPASRPEPTFFHTCGGTLIHKNWVLTAAHCFINYADELQRWRMCLGKHNLTYTESSEYCFNVSGIYRHEGFKYPTVPTVEFDIALVRLDGEVMPSDEISYACLPSEEEVLPAGRKCYATGWGDETGDSLNAKVAEALNQVALPVVPYDTCKRMDYWWFQVKTSMICCGYTLPDELKSVCQGDSGGPLVCQDSPSGSWEVHGITSFGPIGCIMNKKPSVFTRSSAYLPWIKNVIRRDIYNEHTSGCGGPKDLTGTGGIVSSMGYPDSYNNKAHCQWSIRAPLGKLVHLHFHNFSLEESQLCINDKVRLTDRIGNLGTHCSHVPPKDLVSDGDTLHISFSSNDKVVDTGFTATWRAVDSTEAPCGGSFSSAQGEITSPNWPNDYQAQSVCTWRITIPLAKSVHIGFTHFELQAANMFGNCVDYIEILHGESMASLGRFCGFAPPPNITIPSNTVVIRFLSNGANQQMGFRGYWTTDASVIPTLPPPPPNPWDKVTINWPVNCGNPAVTPNTATPRVVNGEEAIPHSWPWQVSMQASPLFPIPYMHGCGGSLIHKDWILTAAHCFMFPLNNPSFWRMCLGKHHMNSSMDIPSAEKCYKVDGIIRHEGFVYEQDRTDITNDIALVHLAEPVNMTREISPICLPTPGAVMAAGTPCFVTGWGDEKGNLFPQVSKKLNQAALPIVDFQTCSKPAYWWDTLRPSMICAGYESPDELKSACQGDSGGPFTCADTSGINTTWEVHGVVSFGPQGCIKDKKPSVFTRVSAFSDWINDNVKKFMRFFFERMGAGALTICHNKTAVQVKEDIKKMVQIPIQQPRTVTAKHTKLFGVSLFELQEKGLVEDGVPLVLRRMVEHLLKHALNQEGLFRVNGNVRAVETLKQRLESGEEVDLLSESDLCTVASLLKRYLRDLPVGLVDPTVQRALIQHHQECGDDVSWSDLRHLLQQLPDVHHSLLRYLCHFLTRVECNHKENRMTAFNLATVFGPSVFHVAPGFEAMKDQTICNKIMIKFIQNYSNIFERARDEEGCTEDPSALVIEPHVTDADKKKSHTHLNANTPTPAPRTKAGQKKTPQNAELVNKSSTNTLKARQRKKKVKKGKSDCTIHPPQPCRSSGLPHARSLSIPIILPLTSELRSPCPEPVDPACQDTPDTSSPLCHLDVSPSGIMEAVSSQEEDRPISPFYLSNLLSPVHCRPDVVDFLDRTIRSAVEQHLFDVNPVTDQSSEDSELTPWPSSPRATPTARQRRRHQREQQEEGLRHKERNRAAFVRADTNKENIPLSSLGNVGDTYSSAKSQGGQSGHAEQTPKPSKNSPTLVQLTDNQDAHTFKECVGERPGGNHMETFQKGNDISRKDGLSPPQPKTDGRMFWPQRQPIRSREQPLLLGLGHSVGVWLNLKTVFLGWSSLSTLFFSLMVVQTLRMKIQESPVTCDTGRVGGGEVRGSDSDCESCEDVPQLDLTALTEENNWGEPVPAYSPLQRESMDREEARLSPHAGGRLIRQLLEEDSDPMLSPRFYAYGQSQQYLDDTEVPPSPPNAHSFVSRRRSSSLGSCDDEREELTSAQLTKRIHVLKKKIHRFEERFEEERKYRPSHSDKAGNPEVLRWVNELAKLRKELKENKLIKSEEDLPPLTRQRSNTLPKSFGSQLEKKPQQEKVPKPPVESSLEAILKKLQEKREEVNRPEDIKDMTREQIGAEKVALQKALLYYESIHGRPVSKGERQIMKPLYDRYRLVKQILCRASTIPIIGSPSSKRRGPLLQPIIEGETALFFDDIKEEEDGSEDEGDSKTPFTVTVRPDLSVLGFLDHMEEEGDGFISPVDELSPSKTMTDMRLSNLHSATKEELVEQLQETREEKIRLRKNLKEFEDQFFRQNGRNVQKEDRSPLAVEYSEYKHVKAKLRLLEVLISKRDSTKLI</sequence>
<feature type="compositionally biased region" description="Polar residues" evidence="10">
    <location>
        <begin position="2241"/>
        <end position="2253"/>
    </location>
</feature>
<dbReference type="PROSITE" id="PS01180">
    <property type="entry name" value="CUB"/>
    <property type="match status" value="6"/>
</dbReference>
<feature type="domain" description="Peptidase S1" evidence="14">
    <location>
        <begin position="1133"/>
        <end position="1389"/>
    </location>
</feature>
<evidence type="ECO:0000313" key="15">
    <source>
        <dbReference type="EMBL" id="KAA8594692.1"/>
    </source>
</evidence>
<evidence type="ECO:0000313" key="16">
    <source>
        <dbReference type="Proteomes" id="UP000327493"/>
    </source>
</evidence>
<feature type="transmembrane region" description="Helical" evidence="11">
    <location>
        <begin position="20"/>
        <end position="39"/>
    </location>
</feature>
<evidence type="ECO:0000256" key="2">
    <source>
        <dbReference type="ARBA" id="ARBA00022670"/>
    </source>
</evidence>
<keyword evidence="6" id="KW-1015">Disulfide bond</keyword>
<keyword evidence="5 8" id="KW-0720">Serine protease</keyword>
<feature type="compositionally biased region" description="Basic and acidic residues" evidence="10">
    <location>
        <begin position="2255"/>
        <end position="2265"/>
    </location>
</feature>
<keyword evidence="11" id="KW-0472">Membrane</keyword>
<organism evidence="15 16">
    <name type="scientific">Etheostoma spectabile</name>
    <name type="common">orangethroat darter</name>
    <dbReference type="NCBI Taxonomy" id="54343"/>
    <lineage>
        <taxon>Eukaryota</taxon>
        <taxon>Metazoa</taxon>
        <taxon>Chordata</taxon>
        <taxon>Craniata</taxon>
        <taxon>Vertebrata</taxon>
        <taxon>Euteleostomi</taxon>
        <taxon>Actinopterygii</taxon>
        <taxon>Neopterygii</taxon>
        <taxon>Teleostei</taxon>
        <taxon>Neoteleostei</taxon>
        <taxon>Acanthomorphata</taxon>
        <taxon>Eupercaria</taxon>
        <taxon>Perciformes</taxon>
        <taxon>Percoidei</taxon>
        <taxon>Percidae</taxon>
        <taxon>Etheostomatinae</taxon>
        <taxon>Etheostoma</taxon>
    </lineage>
</organism>
<dbReference type="FunFam" id="2.60.120.290:FF:000013">
    <property type="entry name" value="Membrane frizzled-related protein"/>
    <property type="match status" value="3"/>
</dbReference>